<gene>
    <name evidence="2" type="ORF">M5K25_001086</name>
</gene>
<dbReference type="AlphaFoldDB" id="A0ABD0VVK2"/>
<reference evidence="2 3" key="1">
    <citation type="journal article" date="2024" name="Plant Biotechnol. J.">
        <title>Dendrobium thyrsiflorum genome and its molecular insights into genes involved in important horticultural traits.</title>
        <authorList>
            <person name="Chen B."/>
            <person name="Wang J.Y."/>
            <person name="Zheng P.J."/>
            <person name="Li K.L."/>
            <person name="Liang Y.M."/>
            <person name="Chen X.F."/>
            <person name="Zhang C."/>
            <person name="Zhao X."/>
            <person name="He X."/>
            <person name="Zhang G.Q."/>
            <person name="Liu Z.J."/>
            <person name="Xu Q."/>
        </authorList>
    </citation>
    <scope>NUCLEOTIDE SEQUENCE [LARGE SCALE GENOMIC DNA]</scope>
    <source>
        <strain evidence="2">GZMU011</strain>
    </source>
</reference>
<proteinExistence type="predicted"/>
<dbReference type="EMBL" id="JANQDX010000001">
    <property type="protein sequence ID" value="KAL0929144.1"/>
    <property type="molecule type" value="Genomic_DNA"/>
</dbReference>
<keyword evidence="3" id="KW-1185">Reference proteome</keyword>
<name>A0ABD0VVK2_DENTH</name>
<dbReference type="Proteomes" id="UP001552299">
    <property type="component" value="Unassembled WGS sequence"/>
</dbReference>
<feature type="region of interest" description="Disordered" evidence="1">
    <location>
        <begin position="220"/>
        <end position="247"/>
    </location>
</feature>
<sequence length="384" mass="42077">MGRAYSRIERLDEKNPMSPRLLDSNIIKIFKCSINQEFYPKEPNVQAQAHARKKPRKAGNFYGTNKVNTTSQKVKSSIFNLAPSDRLSFRLLVAYHTGGYDPVVPPVAPPPDRIGATDALIQLSVLLRQSFVLKSLLCSPQVPRKRREETGVRAVHSIINIDKLKEGKDRHGGENRRRQEPGKLCFASGLGEQKMEGEMGGVYLLVRGDRHLEVGTSDLASGAADAHGQRETGASANEDCGSGRSQQINRDGRQGFCSLLFRDQGSCSQGVRFENGSSGAGPIGRTTGSTTSFLTFPGDGREPLHILFHPPGDGREPFSFFTLLVTAENQSADLGQRLKKEEEISSPWKIGVTLSQIPSQDLSLSKLTISSKLSSQEDKSNRTV</sequence>
<protein>
    <submittedName>
        <fullName evidence="2">Uncharacterized protein</fullName>
    </submittedName>
</protein>
<comment type="caution">
    <text evidence="2">The sequence shown here is derived from an EMBL/GenBank/DDBJ whole genome shotgun (WGS) entry which is preliminary data.</text>
</comment>
<organism evidence="2 3">
    <name type="scientific">Dendrobium thyrsiflorum</name>
    <name type="common">Pinecone-like raceme dendrobium</name>
    <name type="synonym">Orchid</name>
    <dbReference type="NCBI Taxonomy" id="117978"/>
    <lineage>
        <taxon>Eukaryota</taxon>
        <taxon>Viridiplantae</taxon>
        <taxon>Streptophyta</taxon>
        <taxon>Embryophyta</taxon>
        <taxon>Tracheophyta</taxon>
        <taxon>Spermatophyta</taxon>
        <taxon>Magnoliopsida</taxon>
        <taxon>Liliopsida</taxon>
        <taxon>Asparagales</taxon>
        <taxon>Orchidaceae</taxon>
        <taxon>Epidendroideae</taxon>
        <taxon>Malaxideae</taxon>
        <taxon>Dendrobiinae</taxon>
        <taxon>Dendrobium</taxon>
    </lineage>
</organism>
<accession>A0ABD0VVK2</accession>
<evidence type="ECO:0000313" key="2">
    <source>
        <dbReference type="EMBL" id="KAL0929144.1"/>
    </source>
</evidence>
<evidence type="ECO:0000256" key="1">
    <source>
        <dbReference type="SAM" id="MobiDB-lite"/>
    </source>
</evidence>
<evidence type="ECO:0000313" key="3">
    <source>
        <dbReference type="Proteomes" id="UP001552299"/>
    </source>
</evidence>